<feature type="signal peptide" evidence="6">
    <location>
        <begin position="1"/>
        <end position="23"/>
    </location>
</feature>
<feature type="domain" description="Selenoprotein F/M" evidence="7">
    <location>
        <begin position="38"/>
        <end position="97"/>
    </location>
</feature>
<evidence type="ECO:0000256" key="2">
    <source>
        <dbReference type="ARBA" id="ARBA00022729"/>
    </source>
</evidence>
<keyword evidence="2 6" id="KW-0732">Signal</keyword>
<organism evidence="8 9">
    <name type="scientific">Daphnia pulex</name>
    <name type="common">Water flea</name>
    <dbReference type="NCBI Taxonomy" id="6669"/>
    <lineage>
        <taxon>Eukaryota</taxon>
        <taxon>Metazoa</taxon>
        <taxon>Ecdysozoa</taxon>
        <taxon>Arthropoda</taxon>
        <taxon>Crustacea</taxon>
        <taxon>Branchiopoda</taxon>
        <taxon>Diplostraca</taxon>
        <taxon>Cladocera</taxon>
        <taxon>Anomopoda</taxon>
        <taxon>Daphniidae</taxon>
        <taxon>Daphnia</taxon>
    </lineage>
</organism>
<sequence length="122" mass="14040">MRGPATLNLLLSSIFLLTCFAFADEPLQSNNIVKARIEVKKFIYEDVELFHNVLFKPIPGAPPSLLLLNEFDEVLEKVDISDFSREECNNFLLRKGFYKKSNSQDEVPEQFLTGPYLPREDL</sequence>
<dbReference type="SUPFAM" id="SSF52833">
    <property type="entry name" value="Thioredoxin-like"/>
    <property type="match status" value="1"/>
</dbReference>
<dbReference type="PhylomeDB" id="E9FYC7"/>
<dbReference type="AlphaFoldDB" id="E9FYC7"/>
<evidence type="ECO:0000313" key="9">
    <source>
        <dbReference type="Proteomes" id="UP000000305"/>
    </source>
</evidence>
<keyword evidence="3" id="KW-0712">Selenocysteine</keyword>
<dbReference type="InterPro" id="IPR014912">
    <property type="entry name" value="Sep15_SelM_dom"/>
</dbReference>
<dbReference type="EMBL" id="GL732527">
    <property type="protein sequence ID" value="EFX87509.1"/>
    <property type="molecule type" value="Genomic_DNA"/>
</dbReference>
<evidence type="ECO:0000256" key="5">
    <source>
        <dbReference type="SAM" id="MobiDB-lite"/>
    </source>
</evidence>
<dbReference type="InParanoid" id="E9FYC7"/>
<dbReference type="InterPro" id="IPR038219">
    <property type="entry name" value="Sep15/SelM_sf"/>
</dbReference>
<dbReference type="Gene3D" id="3.40.30.50">
    <property type="entry name" value="Sep15/SelM thioredoxin-like domain, active-site redox motif"/>
    <property type="match status" value="1"/>
</dbReference>
<dbReference type="eggNOG" id="ENOG502S29K">
    <property type="taxonomic scope" value="Eukaryota"/>
</dbReference>
<accession>E9FYC7</accession>
<dbReference type="KEGG" id="dpx:DAPPUDRAFT_96603"/>
<evidence type="ECO:0000313" key="8">
    <source>
        <dbReference type="EMBL" id="EFX87509.1"/>
    </source>
</evidence>
<dbReference type="Pfam" id="PF08806">
    <property type="entry name" value="Sep15_SelM"/>
    <property type="match status" value="1"/>
</dbReference>
<keyword evidence="9" id="KW-1185">Reference proteome</keyword>
<dbReference type="OMA" id="RWALYHN"/>
<feature type="region of interest" description="Disordered" evidence="5">
    <location>
        <begin position="101"/>
        <end position="122"/>
    </location>
</feature>
<comment type="similarity">
    <text evidence="1">Belongs to the selenoprotein M/F family.</text>
</comment>
<evidence type="ECO:0000256" key="4">
    <source>
        <dbReference type="ARBA" id="ARBA00040773"/>
    </source>
</evidence>
<gene>
    <name evidence="8" type="ORF">DAPPUDRAFT_96603</name>
</gene>
<evidence type="ECO:0000256" key="1">
    <source>
        <dbReference type="ARBA" id="ARBA00005742"/>
    </source>
</evidence>
<dbReference type="HOGENOM" id="CLU_140417_0_0_1"/>
<dbReference type="STRING" id="6669.E9FYC7"/>
<dbReference type="GO" id="GO:0016491">
    <property type="term" value="F:oxidoreductase activity"/>
    <property type="evidence" value="ECO:0000318"/>
    <property type="project" value="GO_Central"/>
</dbReference>
<protein>
    <recommendedName>
        <fullName evidence="4">Selenoprotein M</fullName>
    </recommendedName>
</protein>
<dbReference type="Proteomes" id="UP000000305">
    <property type="component" value="Unassembled WGS sequence"/>
</dbReference>
<dbReference type="PANTHER" id="PTHR13077:SF7">
    <property type="entry name" value="SELENOPROTEIN M"/>
    <property type="match status" value="1"/>
</dbReference>
<reference evidence="8 9" key="1">
    <citation type="journal article" date="2011" name="Science">
        <title>The ecoresponsive genome of Daphnia pulex.</title>
        <authorList>
            <person name="Colbourne J.K."/>
            <person name="Pfrender M.E."/>
            <person name="Gilbert D."/>
            <person name="Thomas W.K."/>
            <person name="Tucker A."/>
            <person name="Oakley T.H."/>
            <person name="Tokishita S."/>
            <person name="Aerts A."/>
            <person name="Arnold G.J."/>
            <person name="Basu M.K."/>
            <person name="Bauer D.J."/>
            <person name="Caceres C.E."/>
            <person name="Carmel L."/>
            <person name="Casola C."/>
            <person name="Choi J.H."/>
            <person name="Detter J.C."/>
            <person name="Dong Q."/>
            <person name="Dusheyko S."/>
            <person name="Eads B.D."/>
            <person name="Frohlich T."/>
            <person name="Geiler-Samerotte K.A."/>
            <person name="Gerlach D."/>
            <person name="Hatcher P."/>
            <person name="Jogdeo S."/>
            <person name="Krijgsveld J."/>
            <person name="Kriventseva E.V."/>
            <person name="Kultz D."/>
            <person name="Laforsch C."/>
            <person name="Lindquist E."/>
            <person name="Lopez J."/>
            <person name="Manak J.R."/>
            <person name="Muller J."/>
            <person name="Pangilinan J."/>
            <person name="Patwardhan R.P."/>
            <person name="Pitluck S."/>
            <person name="Pritham E.J."/>
            <person name="Rechtsteiner A."/>
            <person name="Rho M."/>
            <person name="Rogozin I.B."/>
            <person name="Sakarya O."/>
            <person name="Salamov A."/>
            <person name="Schaack S."/>
            <person name="Shapiro H."/>
            <person name="Shiga Y."/>
            <person name="Skalitzky C."/>
            <person name="Smith Z."/>
            <person name="Souvorov A."/>
            <person name="Sung W."/>
            <person name="Tang Z."/>
            <person name="Tsuchiya D."/>
            <person name="Tu H."/>
            <person name="Vos H."/>
            <person name="Wang M."/>
            <person name="Wolf Y.I."/>
            <person name="Yamagata H."/>
            <person name="Yamada T."/>
            <person name="Ye Y."/>
            <person name="Shaw J.R."/>
            <person name="Andrews J."/>
            <person name="Crease T.J."/>
            <person name="Tang H."/>
            <person name="Lucas S.M."/>
            <person name="Robertson H.M."/>
            <person name="Bork P."/>
            <person name="Koonin E.V."/>
            <person name="Zdobnov E.M."/>
            <person name="Grigoriev I.V."/>
            <person name="Lynch M."/>
            <person name="Boore J.L."/>
        </authorList>
    </citation>
    <scope>NUCLEOTIDE SEQUENCE [LARGE SCALE GENOMIC DNA]</scope>
</reference>
<name>E9FYC7_DAPPU</name>
<evidence type="ECO:0000259" key="7">
    <source>
        <dbReference type="Pfam" id="PF08806"/>
    </source>
</evidence>
<dbReference type="InterPro" id="IPR039992">
    <property type="entry name" value="Sep15_SelM"/>
</dbReference>
<dbReference type="PANTHER" id="PTHR13077">
    <property type="entry name" value="SELENOPROTEIN F"/>
    <property type="match status" value="1"/>
</dbReference>
<dbReference type="OrthoDB" id="25165at2759"/>
<feature type="chain" id="PRO_5003240451" description="Selenoprotein M" evidence="6">
    <location>
        <begin position="24"/>
        <end position="122"/>
    </location>
</feature>
<evidence type="ECO:0000256" key="6">
    <source>
        <dbReference type="SAM" id="SignalP"/>
    </source>
</evidence>
<proteinExistence type="inferred from homology"/>
<dbReference type="InterPro" id="IPR036249">
    <property type="entry name" value="Thioredoxin-like_sf"/>
</dbReference>
<dbReference type="GO" id="GO:0005788">
    <property type="term" value="C:endoplasmic reticulum lumen"/>
    <property type="evidence" value="ECO:0000318"/>
    <property type="project" value="GO_Central"/>
</dbReference>
<evidence type="ECO:0000256" key="3">
    <source>
        <dbReference type="ARBA" id="ARBA00022933"/>
    </source>
</evidence>